<keyword evidence="1" id="KW-0472">Membrane</keyword>
<evidence type="ECO:0000256" key="1">
    <source>
        <dbReference type="SAM" id="Phobius"/>
    </source>
</evidence>
<dbReference type="Proteomes" id="UP000681341">
    <property type="component" value="Unassembled WGS sequence"/>
</dbReference>
<sequence>MAGLLTTGSALAFGLLGWIAAHGISAWLLQHSHGGAAPWHLDRHAGEAALFAGCLALGSLLALLAAPAAGRPGGPDRKRTTRLSALVSVGAFLATDMTERMVAGDHPVPPFTVLLIGLAVYAAIGTGTSLLWRYCLTRVQGVSRLVDRSDPQAPQCHSTFAERTESFRPADFAGICAGRSPPALA</sequence>
<evidence type="ECO:0000313" key="3">
    <source>
        <dbReference type="Proteomes" id="UP000681341"/>
    </source>
</evidence>
<feature type="transmembrane region" description="Helical" evidence="1">
    <location>
        <begin position="50"/>
        <end position="69"/>
    </location>
</feature>
<name>A0ABS3U7L7_9ACTN</name>
<keyword evidence="3" id="KW-1185">Reference proteome</keyword>
<evidence type="ECO:0008006" key="4">
    <source>
        <dbReference type="Google" id="ProtNLM"/>
    </source>
</evidence>
<gene>
    <name evidence="2" type="ORF">J5V16_18240</name>
</gene>
<accession>A0ABS3U7L7</accession>
<proteinExistence type="predicted"/>
<protein>
    <recommendedName>
        <fullName evidence="4">DUF998 domain-containing protein</fullName>
    </recommendedName>
</protein>
<feature type="transmembrane region" description="Helical" evidence="1">
    <location>
        <begin position="110"/>
        <end position="132"/>
    </location>
</feature>
<comment type="caution">
    <text evidence="2">The sequence shown here is derived from an EMBL/GenBank/DDBJ whole genome shotgun (WGS) entry which is preliminary data.</text>
</comment>
<organism evidence="2 3">
    <name type="scientific">Glycomyces niveus</name>
    <dbReference type="NCBI Taxonomy" id="2820287"/>
    <lineage>
        <taxon>Bacteria</taxon>
        <taxon>Bacillati</taxon>
        <taxon>Actinomycetota</taxon>
        <taxon>Actinomycetes</taxon>
        <taxon>Glycomycetales</taxon>
        <taxon>Glycomycetaceae</taxon>
        <taxon>Glycomyces</taxon>
    </lineage>
</organism>
<dbReference type="RefSeq" id="WP_208498101.1">
    <property type="nucleotide sequence ID" value="NZ_JAGFNP010000011.1"/>
</dbReference>
<keyword evidence="1" id="KW-1133">Transmembrane helix</keyword>
<dbReference type="EMBL" id="JAGFNP010000011">
    <property type="protein sequence ID" value="MBO3734770.1"/>
    <property type="molecule type" value="Genomic_DNA"/>
</dbReference>
<reference evidence="2 3" key="1">
    <citation type="submission" date="2021-03" db="EMBL/GenBank/DDBJ databases">
        <title>Glycomyces sp. nov., a novel actinomycete isolated from soil.</title>
        <authorList>
            <person name="Yang X."/>
            <person name="Xu X."/>
        </authorList>
    </citation>
    <scope>NUCLEOTIDE SEQUENCE [LARGE SCALE GENOMIC DNA]</scope>
    <source>
        <strain evidence="2 3">NEAU-S30</strain>
    </source>
</reference>
<feature type="transmembrane region" description="Helical" evidence="1">
    <location>
        <begin position="81"/>
        <end position="98"/>
    </location>
</feature>
<keyword evidence="1" id="KW-0812">Transmembrane</keyword>
<evidence type="ECO:0000313" key="2">
    <source>
        <dbReference type="EMBL" id="MBO3734770.1"/>
    </source>
</evidence>